<dbReference type="Proteomes" id="UP000007305">
    <property type="component" value="Chromosome 9"/>
</dbReference>
<keyword evidence="4" id="KW-1185">Reference proteome</keyword>
<name>A0A1D6PGT9_MAIZE</name>
<dbReference type="EnsemblPlants" id="Zm00001eb399970_T001">
    <property type="protein sequence ID" value="Zm00001eb399970_P001"/>
    <property type="gene ID" value="Zm00001eb399970"/>
</dbReference>
<sequence>MGALRQRRTPTNAQGSRTRAIGAMEVELEDDDDLGELQGETGSRGTEEQGLATMGKSFGRRETTEQRASRAGIQRVRMEEFERADWGQGERRAEEGDGCAGEARAKEAPPASREDAEQRSTDSTKTQRQRRGAVAMEEPGGAYDGWNQRISRQRR</sequence>
<reference evidence="3" key="3">
    <citation type="submission" date="2019-07" db="EMBL/GenBank/DDBJ databases">
        <authorList>
            <person name="Seetharam A."/>
            <person name="Woodhouse M."/>
            <person name="Cannon E."/>
        </authorList>
    </citation>
    <scope>NUCLEOTIDE SEQUENCE [LARGE SCALE GENOMIC DNA]</scope>
    <source>
        <strain evidence="3">cv. B73</strain>
    </source>
</reference>
<evidence type="ECO:0000313" key="3">
    <source>
        <dbReference type="EnsemblPlants" id="Zm00001eb399970_P001"/>
    </source>
</evidence>
<feature type="compositionally biased region" description="Basic and acidic residues" evidence="1">
    <location>
        <begin position="59"/>
        <end position="68"/>
    </location>
</feature>
<dbReference type="AlphaFoldDB" id="A0A1D6PGT9"/>
<evidence type="ECO:0000313" key="2">
    <source>
        <dbReference type="EMBL" id="AQL08613.1"/>
    </source>
</evidence>
<reference evidence="4" key="1">
    <citation type="journal article" date="2009" name="Science">
        <title>The B73 maize genome: complexity, diversity, and dynamics.</title>
        <authorList>
            <person name="Schnable P.S."/>
            <person name="Ware D."/>
            <person name="Fulton R.S."/>
            <person name="Stein J.C."/>
            <person name="Wei F."/>
            <person name="Pasternak S."/>
            <person name="Liang C."/>
            <person name="Zhang J."/>
            <person name="Fulton L."/>
            <person name="Graves T.A."/>
            <person name="Minx P."/>
            <person name="Reily A.D."/>
            <person name="Courtney L."/>
            <person name="Kruchowski S.S."/>
            <person name="Tomlinson C."/>
            <person name="Strong C."/>
            <person name="Delehaunty K."/>
            <person name="Fronick C."/>
            <person name="Courtney B."/>
            <person name="Rock S.M."/>
            <person name="Belter E."/>
            <person name="Du F."/>
            <person name="Kim K."/>
            <person name="Abbott R.M."/>
            <person name="Cotton M."/>
            <person name="Levy A."/>
            <person name="Marchetto P."/>
            <person name="Ochoa K."/>
            <person name="Jackson S.M."/>
            <person name="Gillam B."/>
            <person name="Chen W."/>
            <person name="Yan L."/>
            <person name="Higginbotham J."/>
            <person name="Cardenas M."/>
            <person name="Waligorski J."/>
            <person name="Applebaum E."/>
            <person name="Phelps L."/>
            <person name="Falcone J."/>
            <person name="Kanchi K."/>
            <person name="Thane T."/>
            <person name="Scimone A."/>
            <person name="Thane N."/>
            <person name="Henke J."/>
            <person name="Wang T."/>
            <person name="Ruppert J."/>
            <person name="Shah N."/>
            <person name="Rotter K."/>
            <person name="Hodges J."/>
            <person name="Ingenthron E."/>
            <person name="Cordes M."/>
            <person name="Kohlberg S."/>
            <person name="Sgro J."/>
            <person name="Delgado B."/>
            <person name="Mead K."/>
            <person name="Chinwalla A."/>
            <person name="Leonard S."/>
            <person name="Crouse K."/>
            <person name="Collura K."/>
            <person name="Kudrna D."/>
            <person name="Currie J."/>
            <person name="He R."/>
            <person name="Angelova A."/>
            <person name="Rajasekar S."/>
            <person name="Mueller T."/>
            <person name="Lomeli R."/>
            <person name="Scara G."/>
            <person name="Ko A."/>
            <person name="Delaney K."/>
            <person name="Wissotski M."/>
            <person name="Lopez G."/>
            <person name="Campos D."/>
            <person name="Braidotti M."/>
            <person name="Ashley E."/>
            <person name="Golser W."/>
            <person name="Kim H."/>
            <person name="Lee S."/>
            <person name="Lin J."/>
            <person name="Dujmic Z."/>
            <person name="Kim W."/>
            <person name="Talag J."/>
            <person name="Zuccolo A."/>
            <person name="Fan C."/>
            <person name="Sebastian A."/>
            <person name="Kramer M."/>
            <person name="Spiegel L."/>
            <person name="Nascimento L."/>
            <person name="Zutavern T."/>
            <person name="Miller B."/>
            <person name="Ambroise C."/>
            <person name="Muller S."/>
            <person name="Spooner W."/>
            <person name="Narechania A."/>
            <person name="Ren L."/>
            <person name="Wei S."/>
            <person name="Kumari S."/>
            <person name="Faga B."/>
            <person name="Levy M.J."/>
            <person name="McMahan L."/>
            <person name="Van Buren P."/>
            <person name="Vaughn M.W."/>
            <person name="Ying K."/>
            <person name="Yeh C.-T."/>
            <person name="Emrich S.J."/>
            <person name="Jia Y."/>
            <person name="Kalyanaraman A."/>
            <person name="Hsia A.-P."/>
            <person name="Barbazuk W.B."/>
            <person name="Baucom R.S."/>
            <person name="Brutnell T.P."/>
            <person name="Carpita N.C."/>
            <person name="Chaparro C."/>
            <person name="Chia J.-M."/>
            <person name="Deragon J.-M."/>
            <person name="Estill J.C."/>
            <person name="Fu Y."/>
            <person name="Jeddeloh J.A."/>
            <person name="Han Y."/>
            <person name="Lee H."/>
            <person name="Li P."/>
            <person name="Lisch D.R."/>
            <person name="Liu S."/>
            <person name="Liu Z."/>
            <person name="Nagel D.H."/>
            <person name="McCann M.C."/>
            <person name="SanMiguel P."/>
            <person name="Myers A.M."/>
            <person name="Nettleton D."/>
            <person name="Nguyen J."/>
            <person name="Penning B.W."/>
            <person name="Ponnala L."/>
            <person name="Schneider K.L."/>
            <person name="Schwartz D.C."/>
            <person name="Sharma A."/>
            <person name="Soderlund C."/>
            <person name="Springer N.M."/>
            <person name="Sun Q."/>
            <person name="Wang H."/>
            <person name="Waterman M."/>
            <person name="Westerman R."/>
            <person name="Wolfgruber T.K."/>
            <person name="Yang L."/>
            <person name="Yu Y."/>
            <person name="Zhang L."/>
            <person name="Zhou S."/>
            <person name="Zhu Q."/>
            <person name="Bennetzen J.L."/>
            <person name="Dawe R.K."/>
            <person name="Jiang J."/>
            <person name="Jiang N."/>
            <person name="Presting G.G."/>
            <person name="Wessler S.R."/>
            <person name="Aluru S."/>
            <person name="Martienssen R.A."/>
            <person name="Clifton S.W."/>
            <person name="McCombie W.R."/>
            <person name="Wing R.A."/>
            <person name="Wilson R.K."/>
        </authorList>
    </citation>
    <scope>NUCLEOTIDE SEQUENCE [LARGE SCALE GENOMIC DNA]</scope>
    <source>
        <strain evidence="4">cv. B73</strain>
    </source>
</reference>
<feature type="compositionally biased region" description="Basic and acidic residues" evidence="1">
    <location>
        <begin position="76"/>
        <end position="95"/>
    </location>
</feature>
<gene>
    <name evidence="2" type="ORF">ZEAMMB73_Zm00001d048063</name>
</gene>
<evidence type="ECO:0000313" key="4">
    <source>
        <dbReference type="Proteomes" id="UP000007305"/>
    </source>
</evidence>
<feature type="compositionally biased region" description="Acidic residues" evidence="1">
    <location>
        <begin position="26"/>
        <end position="35"/>
    </location>
</feature>
<accession>A0A1D6PGT9</accession>
<reference evidence="3" key="4">
    <citation type="submission" date="2021-05" db="UniProtKB">
        <authorList>
            <consortium name="EnsemblPlants"/>
        </authorList>
    </citation>
    <scope>IDENTIFICATION</scope>
    <source>
        <strain evidence="3">cv. B73</strain>
    </source>
</reference>
<protein>
    <submittedName>
        <fullName evidence="2 3">Uncharacterized protein</fullName>
    </submittedName>
</protein>
<feature type="region of interest" description="Disordered" evidence="1">
    <location>
        <begin position="1"/>
        <end position="155"/>
    </location>
</feature>
<evidence type="ECO:0000256" key="1">
    <source>
        <dbReference type="SAM" id="MobiDB-lite"/>
    </source>
</evidence>
<organism evidence="2">
    <name type="scientific">Zea mays</name>
    <name type="common">Maize</name>
    <dbReference type="NCBI Taxonomy" id="4577"/>
    <lineage>
        <taxon>Eukaryota</taxon>
        <taxon>Viridiplantae</taxon>
        <taxon>Streptophyta</taxon>
        <taxon>Embryophyta</taxon>
        <taxon>Tracheophyta</taxon>
        <taxon>Spermatophyta</taxon>
        <taxon>Magnoliopsida</taxon>
        <taxon>Liliopsida</taxon>
        <taxon>Poales</taxon>
        <taxon>Poaceae</taxon>
        <taxon>PACMAD clade</taxon>
        <taxon>Panicoideae</taxon>
        <taxon>Andropogonodae</taxon>
        <taxon>Andropogoneae</taxon>
        <taxon>Tripsacinae</taxon>
        <taxon>Zea</taxon>
    </lineage>
</organism>
<feature type="compositionally biased region" description="Basic and acidic residues" evidence="1">
    <location>
        <begin position="103"/>
        <end position="122"/>
    </location>
</feature>
<dbReference type="Gramene" id="Zm00001eb399970_T001">
    <property type="protein sequence ID" value="Zm00001eb399970_P001"/>
    <property type="gene ID" value="Zm00001eb399970"/>
</dbReference>
<proteinExistence type="predicted"/>
<reference evidence="2" key="2">
    <citation type="submission" date="2015-12" db="EMBL/GenBank/DDBJ databases">
        <title>Update maize B73 reference genome by single molecule sequencing technologies.</title>
        <authorList>
            <consortium name="Maize Genome Sequencing Project"/>
            <person name="Ware D."/>
        </authorList>
    </citation>
    <scope>NUCLEOTIDE SEQUENCE</scope>
    <source>
        <tissue evidence="2">Seedling</tissue>
    </source>
</reference>
<dbReference type="PaxDb" id="4577-AC217348.4_FGP005"/>
<dbReference type="EMBL" id="CM000785">
    <property type="protein sequence ID" value="AQL08613.1"/>
    <property type="molecule type" value="Genomic_DNA"/>
</dbReference>